<dbReference type="EMBL" id="LR134190">
    <property type="protein sequence ID" value="VEB62098.1"/>
    <property type="molecule type" value="Genomic_DNA"/>
</dbReference>
<evidence type="ECO:0000256" key="1">
    <source>
        <dbReference type="SAM" id="MobiDB-lite"/>
    </source>
</evidence>
<reference evidence="2 3" key="1">
    <citation type="submission" date="2018-12" db="EMBL/GenBank/DDBJ databases">
        <authorList>
            <consortium name="Pathogen Informatics"/>
        </authorList>
    </citation>
    <scope>NUCLEOTIDE SEQUENCE [LARGE SCALE GENOMIC DNA]</scope>
    <source>
        <strain evidence="2 3">NCTC6754</strain>
    </source>
</reference>
<gene>
    <name evidence="2" type="ORF">NCTC6754_07480</name>
</gene>
<organism evidence="2 3">
    <name type="scientific">Salmonella enterica I</name>
    <dbReference type="NCBI Taxonomy" id="59201"/>
    <lineage>
        <taxon>Bacteria</taxon>
        <taxon>Pseudomonadati</taxon>
        <taxon>Pseudomonadota</taxon>
        <taxon>Gammaproteobacteria</taxon>
        <taxon>Enterobacterales</taxon>
        <taxon>Enterobacteriaceae</taxon>
        <taxon>Salmonella</taxon>
    </lineage>
</organism>
<dbReference type="Proteomes" id="UP000269208">
    <property type="component" value="Chromosome"/>
</dbReference>
<accession>A0A3S4HYJ1</accession>
<evidence type="ECO:0000313" key="2">
    <source>
        <dbReference type="EMBL" id="VEB62098.1"/>
    </source>
</evidence>
<proteinExistence type="predicted"/>
<dbReference type="AlphaFoldDB" id="A0A3S4HYJ1"/>
<feature type="region of interest" description="Disordered" evidence="1">
    <location>
        <begin position="59"/>
        <end position="86"/>
    </location>
</feature>
<name>A0A3S4HYJ1_SALET</name>
<sequence>MPAALVNSPIWKPGDGVQYLMQAGGDQQTVDEAKDTGTQRACGNDPFTARMDAMLYRRPDVTENSGQHQTEKSPLRSVQNVFHRRN</sequence>
<protein>
    <submittedName>
        <fullName evidence="2">Uncharacterized protein</fullName>
    </submittedName>
</protein>
<evidence type="ECO:0000313" key="3">
    <source>
        <dbReference type="Proteomes" id="UP000269208"/>
    </source>
</evidence>